<dbReference type="Proteomes" id="UP000282322">
    <property type="component" value="Unassembled WGS sequence"/>
</dbReference>
<dbReference type="OrthoDB" id="334705at2157"/>
<reference evidence="1 2" key="1">
    <citation type="submission" date="2018-11" db="EMBL/GenBank/DDBJ databases">
        <title>Taxonoimc description of Halomarina strain SPP-AMP-1.</title>
        <authorList>
            <person name="Pal Y."/>
            <person name="Srinivasana K."/>
            <person name="Verma A."/>
            <person name="Kumar P."/>
        </authorList>
    </citation>
    <scope>NUCLEOTIDE SEQUENCE [LARGE SCALE GENOMIC DNA]</scope>
    <source>
        <strain evidence="1 2">SPP-AMP-1</strain>
    </source>
</reference>
<sequence length="78" mass="8923">MVHSCRNCKRTFATKLELELHQDTCTDAQLFCECCGERFPERRATKDGWHYECPTEDCSGAGIDGDLHRVRDAISVMQ</sequence>
<protein>
    <submittedName>
        <fullName evidence="1">Transcriptional regulator</fullName>
    </submittedName>
</protein>
<name>A0A3P3RH58_9EURY</name>
<dbReference type="AlphaFoldDB" id="A0A3P3RH58"/>
<organism evidence="1 2">
    <name type="scientific">Halocatena pleomorpha</name>
    <dbReference type="NCBI Taxonomy" id="1785090"/>
    <lineage>
        <taxon>Archaea</taxon>
        <taxon>Methanobacteriati</taxon>
        <taxon>Methanobacteriota</taxon>
        <taxon>Stenosarchaea group</taxon>
        <taxon>Halobacteria</taxon>
        <taxon>Halobacteriales</taxon>
        <taxon>Natronomonadaceae</taxon>
        <taxon>Halocatena</taxon>
    </lineage>
</organism>
<evidence type="ECO:0000313" key="1">
    <source>
        <dbReference type="EMBL" id="RRJ32199.1"/>
    </source>
</evidence>
<dbReference type="Gene3D" id="3.30.160.60">
    <property type="entry name" value="Classic Zinc Finger"/>
    <property type="match status" value="1"/>
</dbReference>
<accession>A0A3P3RH58</accession>
<keyword evidence="2" id="KW-1185">Reference proteome</keyword>
<comment type="caution">
    <text evidence="1">The sequence shown here is derived from an EMBL/GenBank/DDBJ whole genome shotgun (WGS) entry which is preliminary data.</text>
</comment>
<dbReference type="RefSeq" id="WP_124954101.1">
    <property type="nucleotide sequence ID" value="NZ_RRCH01000010.1"/>
</dbReference>
<evidence type="ECO:0000313" key="2">
    <source>
        <dbReference type="Proteomes" id="UP000282322"/>
    </source>
</evidence>
<dbReference type="EMBL" id="RRCH01000010">
    <property type="protein sequence ID" value="RRJ32199.1"/>
    <property type="molecule type" value="Genomic_DNA"/>
</dbReference>
<gene>
    <name evidence="1" type="ORF">EIK79_05385</name>
</gene>
<proteinExistence type="predicted"/>